<feature type="region of interest" description="Disordered" evidence="1">
    <location>
        <begin position="20"/>
        <end position="92"/>
    </location>
</feature>
<protein>
    <submittedName>
        <fullName evidence="2">Uncharacterized protein</fullName>
    </submittedName>
</protein>
<proteinExistence type="predicted"/>
<comment type="caution">
    <text evidence="2">The sequence shown here is derived from an EMBL/GenBank/DDBJ whole genome shotgun (WGS) entry which is preliminary data.</text>
</comment>
<organism evidence="2 3">
    <name type="scientific">Shewanella electrodiphila</name>
    <dbReference type="NCBI Taxonomy" id="934143"/>
    <lineage>
        <taxon>Bacteria</taxon>
        <taxon>Pseudomonadati</taxon>
        <taxon>Pseudomonadota</taxon>
        <taxon>Gammaproteobacteria</taxon>
        <taxon>Alteromonadales</taxon>
        <taxon>Shewanellaceae</taxon>
        <taxon>Shewanella</taxon>
    </lineage>
</organism>
<dbReference type="RefSeq" id="WP_248956823.1">
    <property type="nucleotide sequence ID" value="NZ_JAKIKU010000014.1"/>
</dbReference>
<reference evidence="2 3" key="1">
    <citation type="submission" date="2022-01" db="EMBL/GenBank/DDBJ databases">
        <title>Whole genome-based taxonomy of the Shewanellaceae.</title>
        <authorList>
            <person name="Martin-Rodriguez A.J."/>
        </authorList>
    </citation>
    <scope>NUCLEOTIDE SEQUENCE [LARGE SCALE GENOMIC DNA]</scope>
    <source>
        <strain evidence="2 3">DSM 24955</strain>
    </source>
</reference>
<dbReference type="Proteomes" id="UP001202134">
    <property type="component" value="Unassembled WGS sequence"/>
</dbReference>
<dbReference type="EMBL" id="JAKIKU010000014">
    <property type="protein sequence ID" value="MCL1047472.1"/>
    <property type="molecule type" value="Genomic_DNA"/>
</dbReference>
<evidence type="ECO:0000313" key="3">
    <source>
        <dbReference type="Proteomes" id="UP001202134"/>
    </source>
</evidence>
<accession>A0ABT0KUF2</accession>
<evidence type="ECO:0000256" key="1">
    <source>
        <dbReference type="SAM" id="MobiDB-lite"/>
    </source>
</evidence>
<keyword evidence="3" id="KW-1185">Reference proteome</keyword>
<sequence length="92" mass="10128">MSLDSIYAIVARPPRQVDGVKRKVNKVGNSDSIAADSHEDPQSQLPADNPSVKKQSTKAQLAREQSIQEHPSHEQSAQDADSPYIKHIDIEV</sequence>
<feature type="compositionally biased region" description="Polar residues" evidence="1">
    <location>
        <begin position="42"/>
        <end position="65"/>
    </location>
</feature>
<evidence type="ECO:0000313" key="2">
    <source>
        <dbReference type="EMBL" id="MCL1047472.1"/>
    </source>
</evidence>
<name>A0ABT0KUF2_9GAMM</name>
<gene>
    <name evidence="2" type="ORF">L2737_19410</name>
</gene>